<gene>
    <name evidence="3" type="ORF">C7P63_06000</name>
</gene>
<dbReference type="Pfam" id="PF04023">
    <property type="entry name" value="FeoA"/>
    <property type="match status" value="1"/>
</dbReference>
<dbReference type="InterPro" id="IPR038157">
    <property type="entry name" value="FeoA_core_dom"/>
</dbReference>
<dbReference type="PANTHER" id="PTHR42954:SF2">
    <property type="entry name" value="FE(2+) TRANSPORT PROTEIN A"/>
    <property type="match status" value="1"/>
</dbReference>
<feature type="domain" description="Ferrous iron transporter FeoA-like" evidence="2">
    <location>
        <begin position="83"/>
        <end position="155"/>
    </location>
</feature>
<proteinExistence type="predicted"/>
<keyword evidence="4" id="KW-1185">Reference proteome</keyword>
<dbReference type="Gene3D" id="2.30.30.90">
    <property type="match status" value="1"/>
</dbReference>
<evidence type="ECO:0000259" key="2">
    <source>
        <dbReference type="SMART" id="SM00899"/>
    </source>
</evidence>
<sequence>MKLTDATVGKYYQIQHVSTTEGEQSLEKNGLSKGQKIILLGKNEQNNYEIGTPVRRIQMTPHVSSQIEVEKYEESTYRTSHLCSLEEAPFHEAMSIDYIIGKDSVKRRLMDMGLTKGTSITKINVAPLGDPIEFSVRGYKLTLRQEEAQRIIVKDR</sequence>
<organism evidence="3 4">
    <name type="scientific">Vagococcus humatus</name>
    <dbReference type="NCBI Taxonomy" id="1889241"/>
    <lineage>
        <taxon>Bacteria</taxon>
        <taxon>Bacillati</taxon>
        <taxon>Bacillota</taxon>
        <taxon>Bacilli</taxon>
        <taxon>Lactobacillales</taxon>
        <taxon>Enterococcaceae</taxon>
        <taxon>Vagococcus</taxon>
    </lineage>
</organism>
<comment type="caution">
    <text evidence="3">The sequence shown here is derived from an EMBL/GenBank/DDBJ whole genome shotgun (WGS) entry which is preliminary data.</text>
</comment>
<dbReference type="EMBL" id="PXZH01000002">
    <property type="protein sequence ID" value="RST89324.1"/>
    <property type="molecule type" value="Genomic_DNA"/>
</dbReference>
<dbReference type="InterPro" id="IPR007167">
    <property type="entry name" value="Fe-transptr_FeoA-like"/>
</dbReference>
<evidence type="ECO:0000313" key="4">
    <source>
        <dbReference type="Proteomes" id="UP000277864"/>
    </source>
</evidence>
<reference evidence="3 4" key="1">
    <citation type="submission" date="2018-03" db="EMBL/GenBank/DDBJ databases">
        <authorList>
            <person name="Gulvik C.A."/>
        </authorList>
    </citation>
    <scope>NUCLEOTIDE SEQUENCE [LARGE SCALE GENOMIC DNA]</scope>
    <source>
        <strain evidence="3 4">JCM 31581</strain>
    </source>
</reference>
<dbReference type="InterPro" id="IPR052713">
    <property type="entry name" value="FeoA"/>
</dbReference>
<evidence type="ECO:0000256" key="1">
    <source>
        <dbReference type="ARBA" id="ARBA00023004"/>
    </source>
</evidence>
<name>A0A429Z6L7_9ENTE</name>
<protein>
    <submittedName>
        <fullName evidence="3">Ferrous iron transport protein A</fullName>
    </submittedName>
</protein>
<accession>A0A429Z6L7</accession>
<dbReference type="PANTHER" id="PTHR42954">
    <property type="entry name" value="FE(2+) TRANSPORT PROTEIN A"/>
    <property type="match status" value="1"/>
</dbReference>
<dbReference type="OrthoDB" id="9811076at2"/>
<dbReference type="GO" id="GO:0046914">
    <property type="term" value="F:transition metal ion binding"/>
    <property type="evidence" value="ECO:0007669"/>
    <property type="project" value="InterPro"/>
</dbReference>
<dbReference type="Proteomes" id="UP000277864">
    <property type="component" value="Unassembled WGS sequence"/>
</dbReference>
<feature type="domain" description="Ferrous iron transporter FeoA-like" evidence="2">
    <location>
        <begin position="1"/>
        <end position="71"/>
    </location>
</feature>
<dbReference type="SMART" id="SM00899">
    <property type="entry name" value="FeoA"/>
    <property type="match status" value="2"/>
</dbReference>
<dbReference type="AlphaFoldDB" id="A0A429Z6L7"/>
<keyword evidence="1" id="KW-0408">Iron</keyword>
<dbReference type="RefSeq" id="WP_125943258.1">
    <property type="nucleotide sequence ID" value="NZ_PXZH01000002.1"/>
</dbReference>
<dbReference type="InterPro" id="IPR008988">
    <property type="entry name" value="Transcriptional_repressor_C"/>
</dbReference>
<dbReference type="SUPFAM" id="SSF50037">
    <property type="entry name" value="C-terminal domain of transcriptional repressors"/>
    <property type="match status" value="1"/>
</dbReference>
<evidence type="ECO:0000313" key="3">
    <source>
        <dbReference type="EMBL" id="RST89324.1"/>
    </source>
</evidence>